<organism evidence="3 4">
    <name type="scientific">Luteimonas terrae</name>
    <dbReference type="NCBI Taxonomy" id="1530191"/>
    <lineage>
        <taxon>Bacteria</taxon>
        <taxon>Pseudomonadati</taxon>
        <taxon>Pseudomonadota</taxon>
        <taxon>Gammaproteobacteria</taxon>
        <taxon>Lysobacterales</taxon>
        <taxon>Lysobacteraceae</taxon>
        <taxon>Luteimonas</taxon>
    </lineage>
</organism>
<evidence type="ECO:0000313" key="4">
    <source>
        <dbReference type="Proteomes" id="UP001256588"/>
    </source>
</evidence>
<name>A0ABU1XSH9_9GAMM</name>
<evidence type="ECO:0008006" key="5">
    <source>
        <dbReference type="Google" id="ProtNLM"/>
    </source>
</evidence>
<evidence type="ECO:0000256" key="2">
    <source>
        <dbReference type="SAM" id="Phobius"/>
    </source>
</evidence>
<keyword evidence="2" id="KW-1133">Transmembrane helix</keyword>
<proteinExistence type="predicted"/>
<keyword evidence="2" id="KW-0472">Membrane</keyword>
<keyword evidence="4" id="KW-1185">Reference proteome</keyword>
<gene>
    <name evidence="3" type="ORF">J2W68_000395</name>
</gene>
<comment type="caution">
    <text evidence="3">The sequence shown here is derived from an EMBL/GenBank/DDBJ whole genome shotgun (WGS) entry which is preliminary data.</text>
</comment>
<dbReference type="RefSeq" id="WP_310232203.1">
    <property type="nucleotide sequence ID" value="NZ_JAVDWO010000001.1"/>
</dbReference>
<dbReference type="Proteomes" id="UP001256588">
    <property type="component" value="Unassembled WGS sequence"/>
</dbReference>
<keyword evidence="2" id="KW-0812">Transmembrane</keyword>
<evidence type="ECO:0000256" key="1">
    <source>
        <dbReference type="SAM" id="MobiDB-lite"/>
    </source>
</evidence>
<dbReference type="EMBL" id="JAVDWO010000001">
    <property type="protein sequence ID" value="MDR7191693.1"/>
    <property type="molecule type" value="Genomic_DNA"/>
</dbReference>
<sequence length="160" mass="16932">MAASPSNSRLHVPLPVHDALRRGRPIEAIKALRDANPGLDLRTARDALGSIGRNPASTLEDDDRYGPSDAAARVGDDTLPSEVAAKIATGNTVDAARRLRDTRPGLSEAEAEEAVKRHASPLLQEARTETVVQGDSGRYGWLGWVLALVIVGGGLAIWLG</sequence>
<evidence type="ECO:0000313" key="3">
    <source>
        <dbReference type="EMBL" id="MDR7191693.1"/>
    </source>
</evidence>
<accession>A0ABU1XSH9</accession>
<feature type="region of interest" description="Disordered" evidence="1">
    <location>
        <begin position="50"/>
        <end position="77"/>
    </location>
</feature>
<reference evidence="3 4" key="1">
    <citation type="submission" date="2023-07" db="EMBL/GenBank/DDBJ databases">
        <title>Sorghum-associated microbial communities from plants grown in Nebraska, USA.</title>
        <authorList>
            <person name="Schachtman D."/>
        </authorList>
    </citation>
    <scope>NUCLEOTIDE SEQUENCE [LARGE SCALE GENOMIC DNA]</scope>
    <source>
        <strain evidence="3 4">4099</strain>
    </source>
</reference>
<feature type="transmembrane region" description="Helical" evidence="2">
    <location>
        <begin position="141"/>
        <end position="159"/>
    </location>
</feature>
<protein>
    <recommendedName>
        <fullName evidence="5">Ribosomal protein L7/L12 C-terminal domain-containing protein</fullName>
    </recommendedName>
</protein>